<accession>A0A9D9EA99</accession>
<feature type="transmembrane region" description="Helical" evidence="1">
    <location>
        <begin position="66"/>
        <end position="86"/>
    </location>
</feature>
<proteinExistence type="predicted"/>
<sequence length="149" mass="17355">MTEYLAPLFSLLLAAMAALACIRFIFSRQGLFWIVPLFVSIILCLAGVTSLFGLASPLPLLAQSPILSLMLSFFWYLVVVSFHYALKKKVYRNSYLNDMRKNLNEARFLEKNERREFARRRQKRREEALNSYYKPTSSDFTGYDLSIFD</sequence>
<reference evidence="2" key="2">
    <citation type="journal article" date="2021" name="PeerJ">
        <title>Extensive microbial diversity within the chicken gut microbiome revealed by metagenomics and culture.</title>
        <authorList>
            <person name="Gilroy R."/>
            <person name="Ravi A."/>
            <person name="Getino M."/>
            <person name="Pursley I."/>
            <person name="Horton D.L."/>
            <person name="Alikhan N.F."/>
            <person name="Baker D."/>
            <person name="Gharbi K."/>
            <person name="Hall N."/>
            <person name="Watson M."/>
            <person name="Adriaenssens E.M."/>
            <person name="Foster-Nyarko E."/>
            <person name="Jarju S."/>
            <person name="Secka A."/>
            <person name="Antonio M."/>
            <person name="Oren A."/>
            <person name="Chaudhuri R.R."/>
            <person name="La Ragione R."/>
            <person name="Hildebrand F."/>
            <person name="Pallen M.J."/>
        </authorList>
    </citation>
    <scope>NUCLEOTIDE SEQUENCE</scope>
    <source>
        <strain evidence="2">11167</strain>
    </source>
</reference>
<feature type="transmembrane region" description="Helical" evidence="1">
    <location>
        <begin position="33"/>
        <end position="54"/>
    </location>
</feature>
<name>A0A9D9EA99_9SPIR</name>
<organism evidence="2 3">
    <name type="scientific">Candidatus Aphodenecus pullistercoris</name>
    <dbReference type="NCBI Taxonomy" id="2840669"/>
    <lineage>
        <taxon>Bacteria</taxon>
        <taxon>Pseudomonadati</taxon>
        <taxon>Spirochaetota</taxon>
        <taxon>Spirochaetia</taxon>
        <taxon>Spirochaetales</taxon>
        <taxon>Candidatus Aphodenecus</taxon>
    </lineage>
</organism>
<gene>
    <name evidence="2" type="ORF">IAC42_03770</name>
</gene>
<feature type="transmembrane region" description="Helical" evidence="1">
    <location>
        <begin position="6"/>
        <end position="26"/>
    </location>
</feature>
<dbReference type="EMBL" id="JADIMU010000024">
    <property type="protein sequence ID" value="MBO8442856.1"/>
    <property type="molecule type" value="Genomic_DNA"/>
</dbReference>
<evidence type="ECO:0000256" key="1">
    <source>
        <dbReference type="SAM" id="Phobius"/>
    </source>
</evidence>
<protein>
    <submittedName>
        <fullName evidence="2">Uncharacterized protein</fullName>
    </submittedName>
</protein>
<keyword evidence="1" id="KW-0472">Membrane</keyword>
<keyword evidence="1" id="KW-0812">Transmembrane</keyword>
<comment type="caution">
    <text evidence="2">The sequence shown here is derived from an EMBL/GenBank/DDBJ whole genome shotgun (WGS) entry which is preliminary data.</text>
</comment>
<evidence type="ECO:0000313" key="3">
    <source>
        <dbReference type="Proteomes" id="UP000823633"/>
    </source>
</evidence>
<dbReference type="Proteomes" id="UP000823633">
    <property type="component" value="Unassembled WGS sequence"/>
</dbReference>
<dbReference type="AlphaFoldDB" id="A0A9D9EA99"/>
<evidence type="ECO:0000313" key="2">
    <source>
        <dbReference type="EMBL" id="MBO8442856.1"/>
    </source>
</evidence>
<keyword evidence="1" id="KW-1133">Transmembrane helix</keyword>
<reference evidence="2" key="1">
    <citation type="submission" date="2020-10" db="EMBL/GenBank/DDBJ databases">
        <authorList>
            <person name="Gilroy R."/>
        </authorList>
    </citation>
    <scope>NUCLEOTIDE SEQUENCE</scope>
    <source>
        <strain evidence="2">11167</strain>
    </source>
</reference>